<dbReference type="EMBL" id="PUIA01000081">
    <property type="protein sequence ID" value="PQO25498.1"/>
    <property type="molecule type" value="Genomic_DNA"/>
</dbReference>
<accession>A0A2S8F008</accession>
<dbReference type="InterPro" id="IPR036291">
    <property type="entry name" value="NAD(P)-bd_dom_sf"/>
</dbReference>
<organism evidence="4 5">
    <name type="scientific">Blastopirellula marina</name>
    <dbReference type="NCBI Taxonomy" id="124"/>
    <lineage>
        <taxon>Bacteria</taxon>
        <taxon>Pseudomonadati</taxon>
        <taxon>Planctomycetota</taxon>
        <taxon>Planctomycetia</taxon>
        <taxon>Pirellulales</taxon>
        <taxon>Pirellulaceae</taxon>
        <taxon>Blastopirellula</taxon>
    </lineage>
</organism>
<reference evidence="4 5" key="1">
    <citation type="submission" date="2018-02" db="EMBL/GenBank/DDBJ databases">
        <title>Comparative genomes isolates from brazilian mangrove.</title>
        <authorList>
            <person name="Araujo J.E."/>
            <person name="Taketani R.G."/>
            <person name="Silva M.C.P."/>
            <person name="Loureco M.V."/>
            <person name="Andreote F.D."/>
        </authorList>
    </citation>
    <scope>NUCLEOTIDE SEQUENCE [LARGE SCALE GENOMIC DNA]</scope>
    <source>
        <strain evidence="4 5">HEX-2 MGV</strain>
    </source>
</reference>
<name>A0A2S8F008_9BACT</name>
<dbReference type="Gene3D" id="3.40.50.720">
    <property type="entry name" value="NAD(P)-binding Rossmann-like Domain"/>
    <property type="match status" value="1"/>
</dbReference>
<protein>
    <submittedName>
        <fullName evidence="4">3-beta hydroxysteroid dehydrogenase</fullName>
    </submittedName>
</protein>
<keyword evidence="2" id="KW-0560">Oxidoreductase</keyword>
<evidence type="ECO:0000256" key="1">
    <source>
        <dbReference type="ARBA" id="ARBA00009219"/>
    </source>
</evidence>
<dbReference type="InterPro" id="IPR050177">
    <property type="entry name" value="Lipid_A_modif_metabolic_enz"/>
</dbReference>
<evidence type="ECO:0000259" key="3">
    <source>
        <dbReference type="Pfam" id="PF01073"/>
    </source>
</evidence>
<dbReference type="InterPro" id="IPR002225">
    <property type="entry name" value="3Beta_OHSteriod_DH/Estase"/>
</dbReference>
<dbReference type="AlphaFoldDB" id="A0A2S8F008"/>
<evidence type="ECO:0000313" key="5">
    <source>
        <dbReference type="Proteomes" id="UP000240009"/>
    </source>
</evidence>
<dbReference type="Pfam" id="PF01073">
    <property type="entry name" value="3Beta_HSD"/>
    <property type="match status" value="1"/>
</dbReference>
<evidence type="ECO:0000313" key="4">
    <source>
        <dbReference type="EMBL" id="PQO25498.1"/>
    </source>
</evidence>
<dbReference type="PANTHER" id="PTHR43245:SF51">
    <property type="entry name" value="SHORT CHAIN DEHYDROGENASE_REDUCTASE FAMILY 42E, MEMBER 2"/>
    <property type="match status" value="1"/>
</dbReference>
<comment type="similarity">
    <text evidence="1">Belongs to the 3-beta-HSD family.</text>
</comment>
<dbReference type="GO" id="GO:0006694">
    <property type="term" value="P:steroid biosynthetic process"/>
    <property type="evidence" value="ECO:0007669"/>
    <property type="project" value="InterPro"/>
</dbReference>
<evidence type="ECO:0000256" key="2">
    <source>
        <dbReference type="ARBA" id="ARBA00023002"/>
    </source>
</evidence>
<dbReference type="SUPFAM" id="SSF51735">
    <property type="entry name" value="NAD(P)-binding Rossmann-fold domains"/>
    <property type="match status" value="1"/>
</dbReference>
<dbReference type="OrthoDB" id="9811743at2"/>
<sequence length="333" mass="36876">MSVLVTGGGGFLGRYIVEQLLMHGEHVRVLSRQKYPQLEALRVECIQGDLRDKAAVEGAVRGCDVVYHVAALAGIWGRWENYYGINVQGTQNIIDACLAWNVERLVYSSSPSVTFNGTDQKGVDESAPYPEKWLAHYPHSKAIAEQAVLSANRPGALVTCAIRPHLIWGPRDGHLIPRLIERAKSGKLRIVGDGKNLVDMVYVENAASAHIQAAGALANTPEKVGGKAYFVTQGAPVRLWDWINEILAMEGIPPIRKRVSANVAYYAGAALETTYKMIGRMQEEPRMTRFLARQLATHHYFDISAARHDLGYLPKVSTEEGMQRLCDDLACRR</sequence>
<gene>
    <name evidence="4" type="ORF">C5Y96_24470</name>
</gene>
<dbReference type="PANTHER" id="PTHR43245">
    <property type="entry name" value="BIFUNCTIONAL POLYMYXIN RESISTANCE PROTEIN ARNA"/>
    <property type="match status" value="1"/>
</dbReference>
<dbReference type="GO" id="GO:0016616">
    <property type="term" value="F:oxidoreductase activity, acting on the CH-OH group of donors, NAD or NADP as acceptor"/>
    <property type="evidence" value="ECO:0007669"/>
    <property type="project" value="InterPro"/>
</dbReference>
<dbReference type="Proteomes" id="UP000240009">
    <property type="component" value="Unassembled WGS sequence"/>
</dbReference>
<proteinExistence type="inferred from homology"/>
<comment type="caution">
    <text evidence="4">The sequence shown here is derived from an EMBL/GenBank/DDBJ whole genome shotgun (WGS) entry which is preliminary data.</text>
</comment>
<feature type="domain" description="3-beta hydroxysteroid dehydrogenase/isomerase" evidence="3">
    <location>
        <begin position="4"/>
        <end position="251"/>
    </location>
</feature>